<proteinExistence type="predicted"/>
<dbReference type="Proteomes" id="UP000327013">
    <property type="component" value="Chromosome 5"/>
</dbReference>
<sequence length="88" mass="9181">MLLSLPSQLHAYAPFSLSLPLKSSFSQALSLGPSLAHVSLSHVSLTTANDLVIGFGGIRRVRSQHDNGFAPAGFCSNDIDGLSSALSQ</sequence>
<dbReference type="EMBL" id="CM017325">
    <property type="protein sequence ID" value="KAE8056994.1"/>
    <property type="molecule type" value="Genomic_DNA"/>
</dbReference>
<evidence type="ECO:0000313" key="1">
    <source>
        <dbReference type="EMBL" id="KAE8056994.1"/>
    </source>
</evidence>
<accession>A0A5N6RAR7</accession>
<protein>
    <submittedName>
        <fullName evidence="1">Uncharacterized protein</fullName>
    </submittedName>
</protein>
<gene>
    <name evidence="1" type="ORF">FH972_013719</name>
</gene>
<name>A0A5N6RAR7_9ROSI</name>
<keyword evidence="2" id="KW-1185">Reference proteome</keyword>
<dbReference type="AlphaFoldDB" id="A0A5N6RAR7"/>
<organism evidence="1 2">
    <name type="scientific">Carpinus fangiana</name>
    <dbReference type="NCBI Taxonomy" id="176857"/>
    <lineage>
        <taxon>Eukaryota</taxon>
        <taxon>Viridiplantae</taxon>
        <taxon>Streptophyta</taxon>
        <taxon>Embryophyta</taxon>
        <taxon>Tracheophyta</taxon>
        <taxon>Spermatophyta</taxon>
        <taxon>Magnoliopsida</taxon>
        <taxon>eudicotyledons</taxon>
        <taxon>Gunneridae</taxon>
        <taxon>Pentapetalae</taxon>
        <taxon>rosids</taxon>
        <taxon>fabids</taxon>
        <taxon>Fagales</taxon>
        <taxon>Betulaceae</taxon>
        <taxon>Carpinus</taxon>
    </lineage>
</organism>
<reference evidence="1 2" key="1">
    <citation type="submission" date="2019-06" db="EMBL/GenBank/DDBJ databases">
        <title>A chromosomal-level reference genome of Carpinus fangiana (Coryloideae, Betulaceae).</title>
        <authorList>
            <person name="Yang X."/>
            <person name="Wang Z."/>
            <person name="Zhang L."/>
            <person name="Hao G."/>
            <person name="Liu J."/>
            <person name="Yang Y."/>
        </authorList>
    </citation>
    <scope>NUCLEOTIDE SEQUENCE [LARGE SCALE GENOMIC DNA]</scope>
    <source>
        <strain evidence="1">Cfa_2016G</strain>
        <tissue evidence="1">Leaf</tissue>
    </source>
</reference>
<evidence type="ECO:0000313" key="2">
    <source>
        <dbReference type="Proteomes" id="UP000327013"/>
    </source>
</evidence>